<evidence type="ECO:0000259" key="2">
    <source>
        <dbReference type="PROSITE" id="PS50943"/>
    </source>
</evidence>
<keyword evidence="4" id="KW-1185">Reference proteome</keyword>
<accession>A0A136Q7J0</accession>
<dbReference type="AlphaFoldDB" id="A0A136Q7J0"/>
<organism evidence="3 4">
    <name type="scientific">Christensenella minuta</name>
    <dbReference type="NCBI Taxonomy" id="626937"/>
    <lineage>
        <taxon>Bacteria</taxon>
        <taxon>Bacillati</taxon>
        <taxon>Bacillota</taxon>
        <taxon>Clostridia</taxon>
        <taxon>Christensenellales</taxon>
        <taxon>Christensenellaceae</taxon>
        <taxon>Christensenella</taxon>
    </lineage>
</organism>
<dbReference type="EMBL" id="LSZW01000038">
    <property type="protein sequence ID" value="KXK66612.1"/>
    <property type="molecule type" value="Genomic_DNA"/>
</dbReference>
<dbReference type="PANTHER" id="PTHR46558">
    <property type="entry name" value="TRACRIPTIONAL REGULATORY PROTEIN-RELATED-RELATED"/>
    <property type="match status" value="1"/>
</dbReference>
<proteinExistence type="predicted"/>
<dbReference type="SMART" id="SM00530">
    <property type="entry name" value="HTH_XRE"/>
    <property type="match status" value="1"/>
</dbReference>
<dbReference type="Proteomes" id="UP000070366">
    <property type="component" value="Unassembled WGS sequence"/>
</dbReference>
<dbReference type="KEGG" id="cmiu:B1H56_14285"/>
<protein>
    <submittedName>
        <fullName evidence="3">DNA-binding helix-turn-helix protein</fullName>
    </submittedName>
</protein>
<dbReference type="OrthoDB" id="1766270at2"/>
<reference evidence="3 4" key="1">
    <citation type="submission" date="2016-02" db="EMBL/GenBank/DDBJ databases">
        <authorList>
            <person name="Wen L."/>
            <person name="He K."/>
            <person name="Yang H."/>
        </authorList>
    </citation>
    <scope>NUCLEOTIDE SEQUENCE [LARGE SCALE GENOMIC DNA]</scope>
    <source>
        <strain evidence="3 4">DSM 22607</strain>
    </source>
</reference>
<dbReference type="PROSITE" id="PS50943">
    <property type="entry name" value="HTH_CROC1"/>
    <property type="match status" value="1"/>
</dbReference>
<keyword evidence="1 3" id="KW-0238">DNA-binding</keyword>
<feature type="domain" description="HTH cro/C1-type" evidence="2">
    <location>
        <begin position="4"/>
        <end position="58"/>
    </location>
</feature>
<dbReference type="RefSeq" id="WP_066523000.1">
    <property type="nucleotide sequence ID" value="NZ_CABMOF010000012.1"/>
</dbReference>
<dbReference type="Gene3D" id="1.10.260.40">
    <property type="entry name" value="lambda repressor-like DNA-binding domains"/>
    <property type="match status" value="1"/>
</dbReference>
<comment type="caution">
    <text evidence="3">The sequence shown here is derived from an EMBL/GenBank/DDBJ whole genome shotgun (WGS) entry which is preliminary data.</text>
</comment>
<dbReference type="GO" id="GO:0003677">
    <property type="term" value="F:DNA binding"/>
    <property type="evidence" value="ECO:0007669"/>
    <property type="project" value="UniProtKB-KW"/>
</dbReference>
<sequence>MENLRSLRKQKGMSMKELGDLVGVSESTISLYETGKRKPDPDMLVKLASVFYVTVDYLLGREPKETDDEMLQLLQDIKDDPDKRMLFSLSQKATPEDVKIMVKFLEGITKSDNDE</sequence>
<dbReference type="InterPro" id="IPR001387">
    <property type="entry name" value="Cro/C1-type_HTH"/>
</dbReference>
<dbReference type="InterPro" id="IPR010982">
    <property type="entry name" value="Lambda_DNA-bd_dom_sf"/>
</dbReference>
<gene>
    <name evidence="3" type="ORF">HMPREF3293_00528</name>
</gene>
<evidence type="ECO:0000256" key="1">
    <source>
        <dbReference type="ARBA" id="ARBA00023125"/>
    </source>
</evidence>
<name>A0A136Q7J0_9FIRM</name>
<evidence type="ECO:0000313" key="3">
    <source>
        <dbReference type="EMBL" id="KXK66612.1"/>
    </source>
</evidence>
<dbReference type="CDD" id="cd00093">
    <property type="entry name" value="HTH_XRE"/>
    <property type="match status" value="1"/>
</dbReference>
<dbReference type="PANTHER" id="PTHR46558:SF11">
    <property type="entry name" value="HTH-TYPE TRANSCRIPTIONAL REGULATOR XRE"/>
    <property type="match status" value="1"/>
</dbReference>
<dbReference type="SUPFAM" id="SSF47413">
    <property type="entry name" value="lambda repressor-like DNA-binding domains"/>
    <property type="match status" value="1"/>
</dbReference>
<evidence type="ECO:0000313" key="4">
    <source>
        <dbReference type="Proteomes" id="UP000070366"/>
    </source>
</evidence>
<dbReference type="Pfam" id="PF01381">
    <property type="entry name" value="HTH_3"/>
    <property type="match status" value="1"/>
</dbReference>
<dbReference type="STRING" id="626937.HMPREF3293_00528"/>